<evidence type="ECO:0000256" key="3">
    <source>
        <dbReference type="ARBA" id="ARBA00022807"/>
    </source>
</evidence>
<dbReference type="PANTHER" id="PTHR48104:SF30">
    <property type="entry name" value="METACASPASE-1"/>
    <property type="match status" value="1"/>
</dbReference>
<evidence type="ECO:0000259" key="4">
    <source>
        <dbReference type="Pfam" id="PF00656"/>
    </source>
</evidence>
<dbReference type="Pfam" id="PF00656">
    <property type="entry name" value="Peptidase_C14"/>
    <property type="match status" value="1"/>
</dbReference>
<keyword evidence="3" id="KW-0378">Hydrolase</keyword>
<protein>
    <recommendedName>
        <fullName evidence="4">Peptidase C14 caspase domain-containing protein</fullName>
    </recommendedName>
</protein>
<organism evidence="5 6">
    <name type="scientific">Rhizoctonia solani</name>
    <dbReference type="NCBI Taxonomy" id="456999"/>
    <lineage>
        <taxon>Eukaryota</taxon>
        <taxon>Fungi</taxon>
        <taxon>Dikarya</taxon>
        <taxon>Basidiomycota</taxon>
        <taxon>Agaricomycotina</taxon>
        <taxon>Agaricomycetes</taxon>
        <taxon>Cantharellales</taxon>
        <taxon>Ceratobasidiaceae</taxon>
        <taxon>Rhizoctonia</taxon>
    </lineage>
</organism>
<comment type="similarity">
    <text evidence="1">Belongs to the peptidase C14B family.</text>
</comment>
<gene>
    <name evidence="5" type="ORF">RDB_LOCUS181207</name>
</gene>
<comment type="caution">
    <text evidence="5">The sequence shown here is derived from an EMBL/GenBank/DDBJ whole genome shotgun (WGS) entry which is preliminary data.</text>
</comment>
<dbReference type="GO" id="GO:0006508">
    <property type="term" value="P:proteolysis"/>
    <property type="evidence" value="ECO:0007669"/>
    <property type="project" value="InterPro"/>
</dbReference>
<proteinExistence type="inferred from homology"/>
<dbReference type="InterPro" id="IPR029030">
    <property type="entry name" value="Caspase-like_dom_sf"/>
</dbReference>
<dbReference type="Proteomes" id="UP000663846">
    <property type="component" value="Unassembled WGS sequence"/>
</dbReference>
<dbReference type="GO" id="GO:0006915">
    <property type="term" value="P:apoptotic process"/>
    <property type="evidence" value="ECO:0007669"/>
    <property type="project" value="UniProtKB-KW"/>
</dbReference>
<keyword evidence="2" id="KW-0053">Apoptosis</keyword>
<accession>A0A8H3C5Z7</accession>
<dbReference type="PANTHER" id="PTHR48104">
    <property type="entry name" value="METACASPASE-4"/>
    <property type="match status" value="1"/>
</dbReference>
<dbReference type="GO" id="GO:0005737">
    <property type="term" value="C:cytoplasm"/>
    <property type="evidence" value="ECO:0007669"/>
    <property type="project" value="TreeGrafter"/>
</dbReference>
<dbReference type="Gene3D" id="3.40.50.1460">
    <property type="match status" value="1"/>
</dbReference>
<dbReference type="GO" id="GO:0004197">
    <property type="term" value="F:cysteine-type endopeptidase activity"/>
    <property type="evidence" value="ECO:0007669"/>
    <property type="project" value="InterPro"/>
</dbReference>
<dbReference type="SUPFAM" id="SSF52129">
    <property type="entry name" value="Caspase-like"/>
    <property type="match status" value="1"/>
</dbReference>
<dbReference type="InterPro" id="IPR011600">
    <property type="entry name" value="Pept_C14_caspase"/>
</dbReference>
<evidence type="ECO:0000256" key="2">
    <source>
        <dbReference type="ARBA" id="ARBA00022703"/>
    </source>
</evidence>
<name>A0A8H3C5Z7_9AGAM</name>
<evidence type="ECO:0000256" key="1">
    <source>
        <dbReference type="ARBA" id="ARBA00009005"/>
    </source>
</evidence>
<dbReference type="InterPro" id="IPR050452">
    <property type="entry name" value="Metacaspase"/>
</dbReference>
<evidence type="ECO:0000313" key="6">
    <source>
        <dbReference type="Proteomes" id="UP000663846"/>
    </source>
</evidence>
<feature type="domain" description="Peptidase C14 caspase" evidence="4">
    <location>
        <begin position="11"/>
        <end position="301"/>
    </location>
</feature>
<keyword evidence="3" id="KW-0645">Protease</keyword>
<dbReference type="AlphaFoldDB" id="A0A8H3C5Z7"/>
<evidence type="ECO:0000313" key="5">
    <source>
        <dbReference type="EMBL" id="CAE6474010.1"/>
    </source>
</evidence>
<keyword evidence="3" id="KW-0788">Thiol protease</keyword>
<reference evidence="5" key="1">
    <citation type="submission" date="2021-01" db="EMBL/GenBank/DDBJ databases">
        <authorList>
            <person name="Kaushik A."/>
        </authorList>
    </citation>
    <scope>NUCLEOTIDE SEQUENCE</scope>
    <source>
        <strain evidence="5">AG1-1C</strain>
    </source>
</reference>
<dbReference type="EMBL" id="CAJMWS010001146">
    <property type="protein sequence ID" value="CAE6474010.1"/>
    <property type="molecule type" value="Genomic_DNA"/>
</dbReference>
<sequence>MSTTRQRIPAYALIIAINAHNLFAPEPDAYRLRDTLIQIGIPEHCIQLLVGAQATRNAIIQHLRSITKNPNILKDAPIIIYFAGHGLRQSFRVPGLGTINAECIMPFDTLSTGGQVPPIPDITLSALLGEIANEKGDHIMLLLDCCHSGSGSRDVENDNRGKLPEGLLNIDQEELMNEDGDIWSGFLQENDSPDIGRKSRSITTSNPGSFRYQGIKSHVLISSCREYEQSFEYSKDRQVPTGLFTSALMDALQDCQELGVIWDVTYTGLFYRIKSFMHDDIKDLQKQFGRDKFNQTPQCEGYNRERHVFATPAFPHRGHAIAPITATGRSDHYVLPVSSLAGVRPDSEFEIHDYSRGQPRFKGHFRVLNIDENHGTTTVSNGQDVRLGPDAYAVLCVLPPPLYVELSPSLHSIWTHPDFQSDLKKRLNSNYSLDHFIALVRPGHTSKLRISHSTSTGGVKVEATDGRSRPIVLRDQRIRRISDTLAKAVMFYYHLERQVISSHVASPLDFRAFELIDSAPNDPQYPGALMRDPGREPINFQPNEETRIYHSNAHFGLFIKNRGGHAYYIYVFYFDPNDFSITPIYLPPTDEPSVLPGGNLTIGYGNSGAPPLTFTVARGLSTDPGFFKIFYSISPSEVGTIKQDGVDPNQHGDPRPGMPYYQQASPPYGSGLYPIAVLSRPLGSRH</sequence>